<evidence type="ECO:0000313" key="10">
    <source>
        <dbReference type="Proteomes" id="UP000300067"/>
    </source>
</evidence>
<reference evidence="5 10" key="2">
    <citation type="submission" date="2018-05" db="EMBL/GenBank/DDBJ databases">
        <title>Methanosarcina gilichinskyana sp. nov., a novel methanogenic archaeon isolated from Holocene permafrost, North East Russia.</title>
        <authorList>
            <person name="Oshurkova V."/>
            <person name="Meer M."/>
            <person name="Bochkareva O."/>
            <person name="Shcherbakova V."/>
        </authorList>
    </citation>
    <scope>NUCLEOTIDE SEQUENCE [LARGE SCALE GENOMIC DNA]</scope>
    <source>
        <strain evidence="5 10">JL01</strain>
    </source>
</reference>
<dbReference type="PATRIC" id="fig|2209.49.peg.1945"/>
<evidence type="ECO:0000313" key="1">
    <source>
        <dbReference type="EMBL" id="KKG35402.1"/>
    </source>
</evidence>
<dbReference type="Proteomes" id="UP000034399">
    <property type="component" value="Unassembled WGS sequence"/>
</dbReference>
<evidence type="ECO:0000313" key="7">
    <source>
        <dbReference type="Proteomes" id="UP000034298"/>
    </source>
</evidence>
<accession>A0A0F8E3Y8</accession>
<dbReference type="Proteomes" id="UP000034424">
    <property type="component" value="Unassembled WGS sequence"/>
</dbReference>
<dbReference type="EMBL" id="JJPC01000061">
    <property type="protein sequence ID" value="KKG35402.1"/>
    <property type="molecule type" value="Genomic_DNA"/>
</dbReference>
<dbReference type="EMBL" id="JJPA01000046">
    <property type="protein sequence ID" value="KKG36520.1"/>
    <property type="molecule type" value="Genomic_DNA"/>
</dbReference>
<dbReference type="Proteomes" id="UP000034227">
    <property type="component" value="Unassembled WGS sequence"/>
</dbReference>
<protein>
    <submittedName>
        <fullName evidence="1">Uncharacterized protein</fullName>
    </submittedName>
</protein>
<dbReference type="Proteomes" id="UP000034298">
    <property type="component" value="Unassembled WGS sequence"/>
</dbReference>
<organism evidence="1 7">
    <name type="scientific">Methanosarcina mazei</name>
    <name type="common">Methanosarcina frisia</name>
    <dbReference type="NCBI Taxonomy" id="2209"/>
    <lineage>
        <taxon>Archaea</taxon>
        <taxon>Methanobacteriati</taxon>
        <taxon>Methanobacteriota</taxon>
        <taxon>Stenosarchaea group</taxon>
        <taxon>Methanomicrobia</taxon>
        <taxon>Methanosarcinales</taxon>
        <taxon>Methanosarcinaceae</taxon>
        <taxon>Methanosarcina</taxon>
    </lineage>
</organism>
<evidence type="ECO:0000313" key="9">
    <source>
        <dbReference type="Proteomes" id="UP000034424"/>
    </source>
</evidence>
<reference evidence="6 7" key="1">
    <citation type="journal article" date="2015" name="ISME J.">
        <title>Genomic and phenotypic differentiation among Methanosarcina mazei populations from Columbia River sediment.</title>
        <authorList>
            <person name="Youngblut N.D."/>
            <person name="Wirth J.S."/>
            <person name="Henriksen J.R."/>
            <person name="Smith M."/>
            <person name="Simon H."/>
            <person name="Metcalf W.W."/>
            <person name="Whitaker R.J."/>
        </authorList>
    </citation>
    <scope>NUCLEOTIDE SEQUENCE [LARGE SCALE GENOMIC DNA]</scope>
    <source>
        <strain evidence="4 6">1.F.A.2.8</strain>
        <strain evidence="2 8">3.F.A.1A.1</strain>
        <strain evidence="1 7">3.F.A.1B.1</strain>
        <strain evidence="3 9">3.F.T.2.1</strain>
    </source>
</reference>
<dbReference type="EMBL" id="JJPL01000156">
    <property type="protein sequence ID" value="KKG59346.1"/>
    <property type="molecule type" value="Genomic_DNA"/>
</dbReference>
<dbReference type="AlphaFoldDB" id="A0A0F8E3Y8"/>
<evidence type="ECO:0000313" key="4">
    <source>
        <dbReference type="EMBL" id="KKH31418.1"/>
    </source>
</evidence>
<evidence type="ECO:0000313" key="6">
    <source>
        <dbReference type="Proteomes" id="UP000034227"/>
    </source>
</evidence>
<name>A0A0F8E3Y8_METMZ</name>
<dbReference type="EMBL" id="JJQD01000039">
    <property type="protein sequence ID" value="KKH31418.1"/>
    <property type="molecule type" value="Genomic_DNA"/>
</dbReference>
<evidence type="ECO:0000313" key="8">
    <source>
        <dbReference type="Proteomes" id="UP000034399"/>
    </source>
</evidence>
<evidence type="ECO:0000313" key="5">
    <source>
        <dbReference type="EMBL" id="QCR16333.1"/>
    </source>
</evidence>
<gene>
    <name evidence="5" type="ORF">DKM28_10150</name>
    <name evidence="1" type="ORF">DU30_14235</name>
    <name evidence="2" type="ORF">DU52_00320</name>
    <name evidence="4" type="ORF">DU58_09150</name>
    <name evidence="3" type="ORF">DU67_03530</name>
</gene>
<evidence type="ECO:0000313" key="2">
    <source>
        <dbReference type="EMBL" id="KKG36520.1"/>
    </source>
</evidence>
<sequence length="109" mass="12941">MLGTKRSKIVVETVLMQRLGQKIKNRSPYRFFSDSYEFNKEEYSSISQDHICRILFSLCVLIILCNIKAWRTESKNIVLQFFSCILQYLPVYKYYGQNNTVLQNKRGIE</sequence>
<proteinExistence type="predicted"/>
<dbReference type="Proteomes" id="UP000300067">
    <property type="component" value="Chromosome"/>
</dbReference>
<dbReference type="EMBL" id="CP029709">
    <property type="protein sequence ID" value="QCR16333.1"/>
    <property type="molecule type" value="Genomic_DNA"/>
</dbReference>
<evidence type="ECO:0000313" key="3">
    <source>
        <dbReference type="EMBL" id="KKG59346.1"/>
    </source>
</evidence>